<evidence type="ECO:0000256" key="1">
    <source>
        <dbReference type="ARBA" id="ARBA00022723"/>
    </source>
</evidence>
<dbReference type="Gene3D" id="3.30.70.100">
    <property type="match status" value="1"/>
</dbReference>
<feature type="non-terminal residue" evidence="3">
    <location>
        <position position="138"/>
    </location>
</feature>
<dbReference type="SUPFAM" id="SSF55008">
    <property type="entry name" value="HMA, heavy metal-associated domain"/>
    <property type="match status" value="1"/>
</dbReference>
<reference evidence="3" key="2">
    <citation type="journal article" date="2014" name="ISME J.">
        <title>Microbial stratification in low pH oxic and suboxic macroscopic growths along an acid mine drainage.</title>
        <authorList>
            <person name="Mendez-Garcia C."/>
            <person name="Mesa V."/>
            <person name="Sprenger R.R."/>
            <person name="Richter M."/>
            <person name="Diez M.S."/>
            <person name="Solano J."/>
            <person name="Bargiela R."/>
            <person name="Golyshina O.V."/>
            <person name="Manteca A."/>
            <person name="Ramos J.L."/>
            <person name="Gallego J.R."/>
            <person name="Llorente I."/>
            <person name="Martins Dos Santos V.A."/>
            <person name="Jensen O.N."/>
            <person name="Pelaez A.I."/>
            <person name="Sanchez J."/>
            <person name="Ferrer M."/>
        </authorList>
    </citation>
    <scope>NUCLEOTIDE SEQUENCE</scope>
</reference>
<dbReference type="InterPro" id="IPR006121">
    <property type="entry name" value="HMA_dom"/>
</dbReference>
<dbReference type="InterPro" id="IPR036163">
    <property type="entry name" value="HMA_dom_sf"/>
</dbReference>
<dbReference type="CDD" id="cd00371">
    <property type="entry name" value="HMA"/>
    <property type="match status" value="1"/>
</dbReference>
<dbReference type="PRINTS" id="PR00945">
    <property type="entry name" value="HGRDTASE"/>
</dbReference>
<accession>T1DA04</accession>
<name>T1DA04_9ZZZZ</name>
<gene>
    <name evidence="3" type="ORF">B1B_00816</name>
</gene>
<evidence type="ECO:0000313" key="3">
    <source>
        <dbReference type="EMBL" id="EQD78269.1"/>
    </source>
</evidence>
<keyword evidence="1" id="KW-0479">Metal-binding</keyword>
<dbReference type="PROSITE" id="PS01047">
    <property type="entry name" value="HMA_1"/>
    <property type="match status" value="1"/>
</dbReference>
<sequence>MNEQTLSVTGMTCADCARHVEKALKTLTDIVAADVTYPQGVAHIRSIQPLSLDQLNASLPKNYRVAAAPSSHADTPAAKPSRLNQALDSLGGLFKPRSDVDTKPTDAEQRLRVAVIGTGGAAMASALKAAELGAHVTI</sequence>
<dbReference type="Gene3D" id="3.50.50.60">
    <property type="entry name" value="FAD/NAD(P)-binding domain"/>
    <property type="match status" value="1"/>
</dbReference>
<dbReference type="PROSITE" id="PS50846">
    <property type="entry name" value="HMA_2"/>
    <property type="match status" value="1"/>
</dbReference>
<proteinExistence type="predicted"/>
<dbReference type="GO" id="GO:0046872">
    <property type="term" value="F:metal ion binding"/>
    <property type="evidence" value="ECO:0007669"/>
    <property type="project" value="UniProtKB-KW"/>
</dbReference>
<dbReference type="InterPro" id="IPR017969">
    <property type="entry name" value="Heavy-metal-associated_CS"/>
</dbReference>
<reference evidence="3" key="1">
    <citation type="submission" date="2013-08" db="EMBL/GenBank/DDBJ databases">
        <authorList>
            <person name="Mendez C."/>
            <person name="Richter M."/>
            <person name="Ferrer M."/>
            <person name="Sanchez J."/>
        </authorList>
    </citation>
    <scope>NUCLEOTIDE SEQUENCE</scope>
</reference>
<feature type="domain" description="HMA" evidence="2">
    <location>
        <begin position="2"/>
        <end position="67"/>
    </location>
</feature>
<dbReference type="Pfam" id="PF00403">
    <property type="entry name" value="HMA"/>
    <property type="match status" value="1"/>
</dbReference>
<protein>
    <submittedName>
        <fullName evidence="3">Heavy metal transport/detoxification protein domain protein</fullName>
    </submittedName>
</protein>
<evidence type="ECO:0000259" key="2">
    <source>
        <dbReference type="PROSITE" id="PS50846"/>
    </source>
</evidence>
<dbReference type="EMBL" id="AUZY01000601">
    <property type="protein sequence ID" value="EQD78269.1"/>
    <property type="molecule type" value="Genomic_DNA"/>
</dbReference>
<organism evidence="3">
    <name type="scientific">mine drainage metagenome</name>
    <dbReference type="NCBI Taxonomy" id="410659"/>
    <lineage>
        <taxon>unclassified sequences</taxon>
        <taxon>metagenomes</taxon>
        <taxon>ecological metagenomes</taxon>
    </lineage>
</organism>
<dbReference type="AlphaFoldDB" id="T1DA04"/>
<dbReference type="InterPro" id="IPR036188">
    <property type="entry name" value="FAD/NAD-bd_sf"/>
</dbReference>
<comment type="caution">
    <text evidence="3">The sequence shown here is derived from an EMBL/GenBank/DDBJ whole genome shotgun (WGS) entry which is preliminary data.</text>
</comment>